<proteinExistence type="predicted"/>
<evidence type="ECO:0000256" key="1">
    <source>
        <dbReference type="SAM" id="SignalP"/>
    </source>
</evidence>
<evidence type="ECO:0000313" key="2">
    <source>
        <dbReference type="EMBL" id="KAE9393690.1"/>
    </source>
</evidence>
<gene>
    <name evidence="2" type="ORF">BT96DRAFT_943714</name>
</gene>
<feature type="chain" id="PRO_5025355933" description="Hydrophobin" evidence="1">
    <location>
        <begin position="22"/>
        <end position="155"/>
    </location>
</feature>
<name>A0A6A4H7I3_9AGAR</name>
<dbReference type="AlphaFoldDB" id="A0A6A4H7I3"/>
<dbReference type="EMBL" id="ML769566">
    <property type="protein sequence ID" value="KAE9393690.1"/>
    <property type="molecule type" value="Genomic_DNA"/>
</dbReference>
<keyword evidence="1" id="KW-0732">Signal</keyword>
<reference evidence="2" key="1">
    <citation type="journal article" date="2019" name="Environ. Microbiol.">
        <title>Fungal ecological strategies reflected in gene transcription - a case study of two litter decomposers.</title>
        <authorList>
            <person name="Barbi F."/>
            <person name="Kohler A."/>
            <person name="Barry K."/>
            <person name="Baskaran P."/>
            <person name="Daum C."/>
            <person name="Fauchery L."/>
            <person name="Ihrmark K."/>
            <person name="Kuo A."/>
            <person name="LaButti K."/>
            <person name="Lipzen A."/>
            <person name="Morin E."/>
            <person name="Grigoriev I.V."/>
            <person name="Henrissat B."/>
            <person name="Lindahl B."/>
            <person name="Martin F."/>
        </authorList>
    </citation>
    <scope>NUCLEOTIDE SEQUENCE</scope>
    <source>
        <strain evidence="2">JB14</strain>
    </source>
</reference>
<organism evidence="2 3">
    <name type="scientific">Gymnopus androsaceus JB14</name>
    <dbReference type="NCBI Taxonomy" id="1447944"/>
    <lineage>
        <taxon>Eukaryota</taxon>
        <taxon>Fungi</taxon>
        <taxon>Dikarya</taxon>
        <taxon>Basidiomycota</taxon>
        <taxon>Agaricomycotina</taxon>
        <taxon>Agaricomycetes</taxon>
        <taxon>Agaricomycetidae</taxon>
        <taxon>Agaricales</taxon>
        <taxon>Marasmiineae</taxon>
        <taxon>Omphalotaceae</taxon>
        <taxon>Gymnopus</taxon>
    </lineage>
</organism>
<evidence type="ECO:0000313" key="3">
    <source>
        <dbReference type="Proteomes" id="UP000799118"/>
    </source>
</evidence>
<keyword evidence="3" id="KW-1185">Reference proteome</keyword>
<evidence type="ECO:0008006" key="4">
    <source>
        <dbReference type="Google" id="ProtNLM"/>
    </source>
</evidence>
<dbReference type="Proteomes" id="UP000799118">
    <property type="component" value="Unassembled WGS sequence"/>
</dbReference>
<accession>A0A6A4H7I3</accession>
<sequence>MMYRLISTLFVLALAQSLVIGAPGISRDTSTCVLTDSDDFRYLQCGYGFVVIFVDFASLKLQCPYGEICCKDLGGCITPITLGVGPDLKGKSTAAPDKLLRSIWSKNQSIERVIRMFAGDLGAVQSEISKSARDDILLEQASELIQVNFSPRLPM</sequence>
<feature type="signal peptide" evidence="1">
    <location>
        <begin position="1"/>
        <end position="21"/>
    </location>
</feature>
<protein>
    <recommendedName>
        <fullName evidence="4">Hydrophobin</fullName>
    </recommendedName>
</protein>